<keyword evidence="8" id="KW-0966">Cell projection</keyword>
<comment type="subcellular location">
    <subcellularLocation>
        <location evidence="7">Cell outer membrane</location>
        <topology evidence="7">Lipid-anchor</topology>
    </subcellularLocation>
    <subcellularLocation>
        <location evidence="7">Bacterial flagellum basal body</location>
    </subcellularLocation>
</comment>
<dbReference type="GO" id="GO:0003774">
    <property type="term" value="F:cytoskeletal motor activity"/>
    <property type="evidence" value="ECO:0007669"/>
    <property type="project" value="InterPro"/>
</dbReference>
<dbReference type="EMBL" id="AAMS01000002">
    <property type="protein sequence ID" value="EAQ07443.1"/>
    <property type="molecule type" value="Genomic_DNA"/>
</dbReference>
<keyword evidence="4 7" id="KW-0472">Membrane</keyword>
<keyword evidence="7" id="KW-0449">Lipoprotein</keyword>
<dbReference type="GO" id="GO:0071973">
    <property type="term" value="P:bacterial-type flagellum-dependent cell motility"/>
    <property type="evidence" value="ECO:0007669"/>
    <property type="project" value="InterPro"/>
</dbReference>
<dbReference type="eggNOG" id="COG2063">
    <property type="taxonomic scope" value="Bacteria"/>
</dbReference>
<dbReference type="STRING" id="314232.SKA53_11438"/>
<dbReference type="InterPro" id="IPR000527">
    <property type="entry name" value="Flag_Lring"/>
</dbReference>
<proteinExistence type="inferred from homology"/>
<evidence type="ECO:0000256" key="5">
    <source>
        <dbReference type="ARBA" id="ARBA00023143"/>
    </source>
</evidence>
<keyword evidence="9" id="KW-1185">Reference proteome</keyword>
<keyword evidence="3 7" id="KW-0732">Signal</keyword>
<dbReference type="Proteomes" id="UP000004507">
    <property type="component" value="Unassembled WGS sequence"/>
</dbReference>
<protein>
    <recommendedName>
        <fullName evidence="7">Flagellar L-ring protein</fullName>
    </recommendedName>
    <alternativeName>
        <fullName evidence="7">Basal body L-ring protein</fullName>
    </alternativeName>
</protein>
<evidence type="ECO:0000256" key="1">
    <source>
        <dbReference type="ARBA" id="ARBA00002591"/>
    </source>
</evidence>
<dbReference type="PANTHER" id="PTHR34933">
    <property type="entry name" value="FLAGELLAR L-RING PROTEIN"/>
    <property type="match status" value="1"/>
</dbReference>
<dbReference type="GO" id="GO:0009427">
    <property type="term" value="C:bacterial-type flagellum basal body, distal rod, L ring"/>
    <property type="evidence" value="ECO:0007669"/>
    <property type="project" value="InterPro"/>
</dbReference>
<comment type="caution">
    <text evidence="8">The sequence shown here is derived from an EMBL/GenBank/DDBJ whole genome shotgun (WGS) entry which is preliminary data.</text>
</comment>
<comment type="subunit">
    <text evidence="7">The basal body constitutes a major portion of the flagellar organelle and consists of four rings (L,P,S, and M) mounted on a central rod.</text>
</comment>
<accession>A3V262</accession>
<dbReference type="HOGENOM" id="CLU_069313_0_2_5"/>
<dbReference type="RefSeq" id="WP_007206229.1">
    <property type="nucleotide sequence ID" value="NZ_CH672414.1"/>
</dbReference>
<dbReference type="AlphaFoldDB" id="A3V262"/>
<evidence type="ECO:0000256" key="7">
    <source>
        <dbReference type="HAMAP-Rule" id="MF_00415"/>
    </source>
</evidence>
<evidence type="ECO:0000256" key="6">
    <source>
        <dbReference type="ARBA" id="ARBA00023237"/>
    </source>
</evidence>
<organism evidence="8 9">
    <name type="scientific">Yoonia vestfoldensis SKA53</name>
    <dbReference type="NCBI Taxonomy" id="314232"/>
    <lineage>
        <taxon>Bacteria</taxon>
        <taxon>Pseudomonadati</taxon>
        <taxon>Pseudomonadota</taxon>
        <taxon>Alphaproteobacteria</taxon>
        <taxon>Rhodobacterales</taxon>
        <taxon>Paracoccaceae</taxon>
        <taxon>Yoonia</taxon>
    </lineage>
</organism>
<gene>
    <name evidence="7" type="primary">flgH</name>
    <name evidence="8" type="ORF">SKA53_11438</name>
</gene>
<dbReference type="PRINTS" id="PR01008">
    <property type="entry name" value="FLGLRINGFLGH"/>
</dbReference>
<sequence>MFIFRVLTPFALSILAGCSTYVEDEASAQFQPVLPDSTYNSGPSNGSIYHPGVSGLFAVEQRASKVGDVLTVALNESFQATKSQTATADKSDTTTANLPRFISPNDPEFGMTQSFAGSGAAEQSNTFTGLVTVSVVRVFPNGNLQILGQKKLTLNSGDEYVRVSGIVRRSDISPANIVSSNRLANAEITYTGAGDIADTAKRGLFSRAVSSLNLI</sequence>
<comment type="function">
    <text evidence="1 7">Assembles around the rod to form the L-ring and probably protects the motor/basal body from shearing forces during rotation.</text>
</comment>
<evidence type="ECO:0000256" key="2">
    <source>
        <dbReference type="ARBA" id="ARBA00006929"/>
    </source>
</evidence>
<evidence type="ECO:0000256" key="4">
    <source>
        <dbReference type="ARBA" id="ARBA00023136"/>
    </source>
</evidence>
<dbReference type="Pfam" id="PF02107">
    <property type="entry name" value="FlgH"/>
    <property type="match status" value="1"/>
</dbReference>
<keyword evidence="8" id="KW-0282">Flagellum</keyword>
<evidence type="ECO:0000256" key="3">
    <source>
        <dbReference type="ARBA" id="ARBA00022729"/>
    </source>
</evidence>
<dbReference type="PANTHER" id="PTHR34933:SF1">
    <property type="entry name" value="FLAGELLAR L-RING PROTEIN"/>
    <property type="match status" value="1"/>
</dbReference>
<comment type="similarity">
    <text evidence="2 7">Belongs to the FlgH family.</text>
</comment>
<dbReference type="GO" id="GO:0009279">
    <property type="term" value="C:cell outer membrane"/>
    <property type="evidence" value="ECO:0007669"/>
    <property type="project" value="UniProtKB-SubCell"/>
</dbReference>
<evidence type="ECO:0000313" key="9">
    <source>
        <dbReference type="Proteomes" id="UP000004507"/>
    </source>
</evidence>
<keyword evidence="8" id="KW-0969">Cilium</keyword>
<evidence type="ECO:0000313" key="8">
    <source>
        <dbReference type="EMBL" id="EAQ07443.1"/>
    </source>
</evidence>
<dbReference type="PROSITE" id="PS51257">
    <property type="entry name" value="PROKAR_LIPOPROTEIN"/>
    <property type="match status" value="1"/>
</dbReference>
<keyword evidence="5 7" id="KW-0975">Bacterial flagellum</keyword>
<name>A3V262_9RHOB</name>
<reference evidence="8 9" key="1">
    <citation type="submission" date="2006-01" db="EMBL/GenBank/DDBJ databases">
        <authorList>
            <person name="Hagstrom A."/>
            <person name="Ferriera S."/>
            <person name="Johnson J."/>
            <person name="Kravitz S."/>
            <person name="Halpern A."/>
            <person name="Remington K."/>
            <person name="Beeson K."/>
            <person name="Tran B."/>
            <person name="Rogers Y.-H."/>
            <person name="Friedman R."/>
            <person name="Venter J.C."/>
        </authorList>
    </citation>
    <scope>NUCLEOTIDE SEQUENCE [LARGE SCALE GENOMIC DNA]</scope>
    <source>
        <strain evidence="8 9">SKA53</strain>
    </source>
</reference>
<keyword evidence="6 7" id="KW-0998">Cell outer membrane</keyword>
<dbReference type="HAMAP" id="MF_00415">
    <property type="entry name" value="FlgH"/>
    <property type="match status" value="1"/>
</dbReference>